<reference evidence="4 5" key="1">
    <citation type="submission" date="2014-07" db="EMBL/GenBank/DDBJ databases">
        <title>Draft Genome Sequence of Gephyronic Acid Producer, Cystobacter violaceus Strain Cb vi76.</title>
        <authorList>
            <person name="Stevens D.C."/>
            <person name="Young J."/>
            <person name="Carmichael R."/>
            <person name="Tan J."/>
            <person name="Taylor R.E."/>
        </authorList>
    </citation>
    <scope>NUCLEOTIDE SEQUENCE [LARGE SCALE GENOMIC DNA]</scope>
    <source>
        <strain evidence="4 5">Cb vi76</strain>
    </source>
</reference>
<organism evidence="4 5">
    <name type="scientific">Archangium violaceum Cb vi76</name>
    <dbReference type="NCBI Taxonomy" id="1406225"/>
    <lineage>
        <taxon>Bacteria</taxon>
        <taxon>Pseudomonadati</taxon>
        <taxon>Myxococcota</taxon>
        <taxon>Myxococcia</taxon>
        <taxon>Myxococcales</taxon>
        <taxon>Cystobacterineae</taxon>
        <taxon>Archangiaceae</taxon>
        <taxon>Archangium</taxon>
    </lineage>
</organism>
<dbReference type="NCBIfam" id="NF033564">
    <property type="entry name" value="transpos_ISAs1"/>
    <property type="match status" value="1"/>
</dbReference>
<name>A0A084SJ30_9BACT</name>
<dbReference type="GO" id="GO:0004803">
    <property type="term" value="F:transposase activity"/>
    <property type="evidence" value="ECO:0007669"/>
    <property type="project" value="InterPro"/>
</dbReference>
<dbReference type="Pfam" id="PF13808">
    <property type="entry name" value="DDE_Tnp_1_assoc"/>
    <property type="match status" value="1"/>
</dbReference>
<evidence type="ECO:0000259" key="2">
    <source>
        <dbReference type="Pfam" id="PF01609"/>
    </source>
</evidence>
<dbReference type="InterPro" id="IPR032806">
    <property type="entry name" value="YbfD_N"/>
</dbReference>
<dbReference type="InterPro" id="IPR051698">
    <property type="entry name" value="Transposase_11-like"/>
</dbReference>
<evidence type="ECO:0008006" key="6">
    <source>
        <dbReference type="Google" id="ProtNLM"/>
    </source>
</evidence>
<evidence type="ECO:0000313" key="4">
    <source>
        <dbReference type="EMBL" id="KFA88465.1"/>
    </source>
</evidence>
<dbReference type="PANTHER" id="PTHR30298:SF0">
    <property type="entry name" value="PROTEIN YBFL-RELATED"/>
    <property type="match status" value="1"/>
</dbReference>
<dbReference type="RefSeq" id="WP_043408711.1">
    <property type="nucleotide sequence ID" value="NZ_JPMI01000291.1"/>
</dbReference>
<dbReference type="GO" id="GO:0003677">
    <property type="term" value="F:DNA binding"/>
    <property type="evidence" value="ECO:0007669"/>
    <property type="project" value="InterPro"/>
</dbReference>
<protein>
    <recommendedName>
        <fullName evidence="6">Transposase IS4-like domain-containing protein</fullName>
    </recommendedName>
</protein>
<feature type="domain" description="Transposase IS4-like" evidence="2">
    <location>
        <begin position="136"/>
        <end position="328"/>
    </location>
</feature>
<proteinExistence type="predicted"/>
<gene>
    <name evidence="4" type="ORF">Q664_41350</name>
</gene>
<dbReference type="Proteomes" id="UP000028547">
    <property type="component" value="Unassembled WGS sequence"/>
</dbReference>
<dbReference type="PANTHER" id="PTHR30298">
    <property type="entry name" value="H REPEAT-ASSOCIATED PREDICTED TRANSPOSASE"/>
    <property type="match status" value="1"/>
</dbReference>
<evidence type="ECO:0000259" key="3">
    <source>
        <dbReference type="Pfam" id="PF13808"/>
    </source>
</evidence>
<accession>A0A084SJ30</accession>
<dbReference type="AlphaFoldDB" id="A0A084SJ30"/>
<dbReference type="InterPro" id="IPR002559">
    <property type="entry name" value="Transposase_11"/>
</dbReference>
<evidence type="ECO:0000313" key="5">
    <source>
        <dbReference type="Proteomes" id="UP000028547"/>
    </source>
</evidence>
<dbReference type="Pfam" id="PF01609">
    <property type="entry name" value="DDE_Tnp_1"/>
    <property type="match status" value="1"/>
</dbReference>
<dbReference type="InterPro" id="IPR047647">
    <property type="entry name" value="ISAs1_transpos"/>
</dbReference>
<feature type="domain" description="H repeat-associated protein N-terminal" evidence="3">
    <location>
        <begin position="9"/>
        <end position="89"/>
    </location>
</feature>
<dbReference type="GO" id="GO:0006313">
    <property type="term" value="P:DNA transposition"/>
    <property type="evidence" value="ECO:0007669"/>
    <property type="project" value="InterPro"/>
</dbReference>
<comment type="caution">
    <text evidence="4">The sequence shown here is derived from an EMBL/GenBank/DDBJ whole genome shotgun (WGS) entry which is preliminary data.</text>
</comment>
<evidence type="ECO:0000256" key="1">
    <source>
        <dbReference type="SAM" id="MobiDB-lite"/>
    </source>
</evidence>
<sequence length="400" mass="44843">MMTSLGLTFKGVKDPRARRGQRHPLAAMLTLLVQALAVGRRVLRHAEALGEDMLREGTAPEGLERPVSDTTLDRLLGSVEPEGLEQEVHQMVRRGLDKGLIRQELFSRGVVSIDGKAGESTPGQAPCEPSHTTKDEQGREYWYPYALRASLTSSAAQPVLDQKLLEGKQGEATAFPELFKRVVEKFGRHFEYVTVDAGMTSAANARVVREAGKHYLMALKENFHRLHDKAWVALAVAPVKVRVRERVRGEWVERELRVVDKPPEEDFPGAEQWVWVRQTRTRDGELPKVETRLFLTSIARGQLSGERMLTLVRRHWGIENGPNWTADVVLEEDSASPSLRGKAPLVLSWLRLLAYNLLALVRTHLPVRDKRPPSFARTMEVLYQGLLGLAVLPESLATLA</sequence>
<feature type="region of interest" description="Disordered" evidence="1">
    <location>
        <begin position="115"/>
        <end position="135"/>
    </location>
</feature>
<dbReference type="EMBL" id="JPMI01000291">
    <property type="protein sequence ID" value="KFA88465.1"/>
    <property type="molecule type" value="Genomic_DNA"/>
</dbReference>